<comment type="caution">
    <text evidence="1">The sequence shown here is derived from an EMBL/GenBank/DDBJ whole genome shotgun (WGS) entry which is preliminary data.</text>
</comment>
<dbReference type="Proteomes" id="UP000655366">
    <property type="component" value="Unassembled WGS sequence"/>
</dbReference>
<accession>A0A931CUT8</accession>
<gene>
    <name evidence="1" type="ORF">IV500_18480</name>
</gene>
<evidence type="ECO:0000313" key="1">
    <source>
        <dbReference type="EMBL" id="MBG0741354.1"/>
    </source>
</evidence>
<reference evidence="1 2" key="1">
    <citation type="submission" date="2020-11" db="EMBL/GenBank/DDBJ databases">
        <title>Arthrobacter antarcticus sp. nov., isolated from Antarctic Soil.</title>
        <authorList>
            <person name="Li J."/>
        </authorList>
    </citation>
    <scope>NUCLEOTIDE SEQUENCE [LARGE SCALE GENOMIC DNA]</scope>
    <source>
        <strain evidence="1 2">Z1-20</strain>
    </source>
</reference>
<protein>
    <submittedName>
        <fullName evidence="1">Uncharacterized protein</fullName>
    </submittedName>
</protein>
<dbReference type="RefSeq" id="WP_196398289.1">
    <property type="nucleotide sequence ID" value="NZ_JADNYM010000029.1"/>
</dbReference>
<proteinExistence type="predicted"/>
<organism evidence="1 2">
    <name type="scientific">Arthrobacter terrae</name>
    <dbReference type="NCBI Taxonomy" id="2935737"/>
    <lineage>
        <taxon>Bacteria</taxon>
        <taxon>Bacillati</taxon>
        <taxon>Actinomycetota</taxon>
        <taxon>Actinomycetes</taxon>
        <taxon>Micrococcales</taxon>
        <taxon>Micrococcaceae</taxon>
        <taxon>Arthrobacter</taxon>
    </lineage>
</organism>
<sequence length="62" mass="6764">MSFALQWTTQPVPARSKMCLWISVGPAAKSVNLTLVSGVLITRLWVPFSGALNITHAVKKKL</sequence>
<keyword evidence="2" id="KW-1185">Reference proteome</keyword>
<name>A0A931CUT8_9MICC</name>
<dbReference type="AlphaFoldDB" id="A0A931CUT8"/>
<dbReference type="EMBL" id="JADNYM010000029">
    <property type="protein sequence ID" value="MBG0741354.1"/>
    <property type="molecule type" value="Genomic_DNA"/>
</dbReference>
<evidence type="ECO:0000313" key="2">
    <source>
        <dbReference type="Proteomes" id="UP000655366"/>
    </source>
</evidence>